<dbReference type="EMBL" id="CP133548">
    <property type="protein sequence ID" value="WMS87340.1"/>
    <property type="molecule type" value="Genomic_DNA"/>
</dbReference>
<dbReference type="Proteomes" id="UP001239782">
    <property type="component" value="Chromosome"/>
</dbReference>
<sequence>MVRLLLLSTCLFTLNACVSKTVANSQQTSAPLEKSKYQTFVSAGSSLPLTTVTTIDGEVIDFTQDKSRKLIILFATWCSDSQRAMKALSQSSMLQEDDLHIIAIARENSIDEVRQFKQDYNLPIDFVADVDRSIYQQFAEAGIPRLVMVDGSNTVIDAVLAEGSNQLDLIHWQ</sequence>
<dbReference type="CDD" id="cd02966">
    <property type="entry name" value="TlpA_like_family"/>
    <property type="match status" value="1"/>
</dbReference>
<proteinExistence type="predicted"/>
<organism evidence="3 4">
    <name type="scientific">Pleionea litopenaei</name>
    <dbReference type="NCBI Taxonomy" id="3070815"/>
    <lineage>
        <taxon>Bacteria</taxon>
        <taxon>Pseudomonadati</taxon>
        <taxon>Pseudomonadota</taxon>
        <taxon>Gammaproteobacteria</taxon>
        <taxon>Oceanospirillales</taxon>
        <taxon>Pleioneaceae</taxon>
        <taxon>Pleionea</taxon>
    </lineage>
</organism>
<dbReference type="SUPFAM" id="SSF52833">
    <property type="entry name" value="Thioredoxin-like"/>
    <property type="match status" value="1"/>
</dbReference>
<dbReference type="AlphaFoldDB" id="A0AA51X7Q0"/>
<feature type="chain" id="PRO_5041266326" evidence="1">
    <location>
        <begin position="17"/>
        <end position="173"/>
    </location>
</feature>
<feature type="domain" description="Alkyl hydroperoxide reductase subunit C/ Thiol specific antioxidant" evidence="2">
    <location>
        <begin position="45"/>
        <end position="140"/>
    </location>
</feature>
<feature type="signal peptide" evidence="1">
    <location>
        <begin position="1"/>
        <end position="16"/>
    </location>
</feature>
<dbReference type="GO" id="GO:0016209">
    <property type="term" value="F:antioxidant activity"/>
    <property type="evidence" value="ECO:0007669"/>
    <property type="project" value="InterPro"/>
</dbReference>
<dbReference type="Pfam" id="PF00578">
    <property type="entry name" value="AhpC-TSA"/>
    <property type="match status" value="1"/>
</dbReference>
<gene>
    <name evidence="3" type="ORF">Q9312_00070</name>
</gene>
<evidence type="ECO:0000313" key="4">
    <source>
        <dbReference type="Proteomes" id="UP001239782"/>
    </source>
</evidence>
<name>A0AA51X7Q0_9GAMM</name>
<accession>A0AA51X7Q0</accession>
<keyword evidence="1" id="KW-0732">Signal</keyword>
<evidence type="ECO:0000313" key="3">
    <source>
        <dbReference type="EMBL" id="WMS87340.1"/>
    </source>
</evidence>
<dbReference type="GO" id="GO:0016491">
    <property type="term" value="F:oxidoreductase activity"/>
    <property type="evidence" value="ECO:0007669"/>
    <property type="project" value="InterPro"/>
</dbReference>
<dbReference type="InterPro" id="IPR036249">
    <property type="entry name" value="Thioredoxin-like_sf"/>
</dbReference>
<dbReference type="Gene3D" id="3.40.30.10">
    <property type="entry name" value="Glutaredoxin"/>
    <property type="match status" value="1"/>
</dbReference>
<keyword evidence="4" id="KW-1185">Reference proteome</keyword>
<dbReference type="InterPro" id="IPR000866">
    <property type="entry name" value="AhpC/TSA"/>
</dbReference>
<evidence type="ECO:0000256" key="1">
    <source>
        <dbReference type="SAM" id="SignalP"/>
    </source>
</evidence>
<reference evidence="3 4" key="1">
    <citation type="submission" date="2023-08" db="EMBL/GenBank/DDBJ databases">
        <title>Pleionea litopenaei sp. nov., isolated from stomach of juvenile Litopenaeus vannamei.</title>
        <authorList>
            <person name="Rho A.M."/>
            <person name="Hwang C.Y."/>
        </authorList>
    </citation>
    <scope>NUCLEOTIDE SEQUENCE [LARGE SCALE GENOMIC DNA]</scope>
    <source>
        <strain evidence="3 4">HL-JVS1</strain>
    </source>
</reference>
<evidence type="ECO:0000259" key="2">
    <source>
        <dbReference type="Pfam" id="PF00578"/>
    </source>
</evidence>
<dbReference type="KEGG" id="plei:Q9312_00070"/>
<dbReference type="RefSeq" id="WP_309202481.1">
    <property type="nucleotide sequence ID" value="NZ_CP133548.1"/>
</dbReference>
<protein>
    <submittedName>
        <fullName evidence="3">TlpA disulfide reductase family protein</fullName>
    </submittedName>
</protein>